<dbReference type="Pfam" id="PF02244">
    <property type="entry name" value="Propep_M14"/>
    <property type="match status" value="1"/>
</dbReference>
<dbReference type="PRINTS" id="PR00765">
    <property type="entry name" value="CRBOXYPTASEA"/>
</dbReference>
<evidence type="ECO:0000256" key="12">
    <source>
        <dbReference type="ARBA" id="ARBA00023026"/>
    </source>
</evidence>
<dbReference type="InterPro" id="IPR000834">
    <property type="entry name" value="Peptidase_M14"/>
</dbReference>
<keyword evidence="14" id="KW-0865">Zymogen</keyword>
<keyword evidence="12" id="KW-0843">Virulence</keyword>
<dbReference type="SUPFAM" id="SSF53187">
    <property type="entry name" value="Zn-dependent exopeptidases"/>
    <property type="match status" value="1"/>
</dbReference>
<proteinExistence type="inferred from homology"/>
<evidence type="ECO:0000256" key="13">
    <source>
        <dbReference type="ARBA" id="ARBA00023049"/>
    </source>
</evidence>
<comment type="cofactor">
    <cofactor evidence="1">
        <name>Zn(2+)</name>
        <dbReference type="ChEBI" id="CHEBI:29105"/>
    </cofactor>
</comment>
<dbReference type="FunFam" id="3.40.630.10:FF:000040">
    <property type="entry name" value="zinc carboxypeptidase"/>
    <property type="match status" value="1"/>
</dbReference>
<dbReference type="InterPro" id="IPR036990">
    <property type="entry name" value="M14A-like_propep"/>
</dbReference>
<comment type="function">
    <text evidence="16">Involved in the digestion of the blood meal.</text>
</comment>
<evidence type="ECO:0000256" key="2">
    <source>
        <dbReference type="ARBA" id="ARBA00003091"/>
    </source>
</evidence>
<gene>
    <name evidence="21" type="ORF">APLA_LOCUS11873</name>
</gene>
<feature type="signal peptide" evidence="19">
    <location>
        <begin position="1"/>
        <end position="18"/>
    </location>
</feature>
<dbReference type="EMBL" id="CADEBC010000535">
    <property type="protein sequence ID" value="CAB3248802.1"/>
    <property type="molecule type" value="Genomic_DNA"/>
</dbReference>
<evidence type="ECO:0000256" key="3">
    <source>
        <dbReference type="ARBA" id="ARBA00004613"/>
    </source>
</evidence>
<evidence type="ECO:0000256" key="14">
    <source>
        <dbReference type="ARBA" id="ARBA00023145"/>
    </source>
</evidence>
<keyword evidence="9 19" id="KW-0732">Signal</keyword>
<dbReference type="GO" id="GO:0006508">
    <property type="term" value="P:proteolysis"/>
    <property type="evidence" value="ECO:0007669"/>
    <property type="project" value="UniProtKB-KW"/>
</dbReference>
<keyword evidence="11" id="KW-0862">Zinc</keyword>
<dbReference type="AlphaFoldDB" id="A0A8S1AUA7"/>
<dbReference type="PANTHER" id="PTHR11705:SF143">
    <property type="entry name" value="SLL0236 PROTEIN"/>
    <property type="match status" value="1"/>
</dbReference>
<evidence type="ECO:0000256" key="4">
    <source>
        <dbReference type="ARBA" id="ARBA00005988"/>
    </source>
</evidence>
<feature type="chain" id="PRO_5035871743" description="Zinc carboxypeptidase A 1" evidence="19">
    <location>
        <begin position="19"/>
        <end position="452"/>
    </location>
</feature>
<evidence type="ECO:0000256" key="8">
    <source>
        <dbReference type="ARBA" id="ARBA00022723"/>
    </source>
</evidence>
<name>A0A8S1AUA7_ARCPL</name>
<keyword evidence="6" id="KW-0121">Carboxypeptidase</keyword>
<keyword evidence="7" id="KW-0645">Protease</keyword>
<comment type="subcellular location">
    <subcellularLocation>
        <location evidence="3">Secreted</location>
    </subcellularLocation>
</comment>
<dbReference type="OrthoDB" id="3626597at2759"/>
<dbReference type="FunFam" id="3.30.70.340:FF:000002">
    <property type="entry name" value="Carboxypeptidase A"/>
    <property type="match status" value="1"/>
</dbReference>
<dbReference type="SMART" id="SM00631">
    <property type="entry name" value="Zn_pept"/>
    <property type="match status" value="1"/>
</dbReference>
<dbReference type="Gene3D" id="3.30.70.340">
    <property type="entry name" value="Metallocarboxypeptidase-like"/>
    <property type="match status" value="1"/>
</dbReference>
<evidence type="ECO:0000256" key="17">
    <source>
        <dbReference type="ARBA" id="ARBA00069039"/>
    </source>
</evidence>
<evidence type="ECO:0000256" key="6">
    <source>
        <dbReference type="ARBA" id="ARBA00022645"/>
    </source>
</evidence>
<evidence type="ECO:0000256" key="16">
    <source>
        <dbReference type="ARBA" id="ARBA00057299"/>
    </source>
</evidence>
<comment type="function">
    <text evidence="2">Extracellular metalloprotease that contributes to pathogenicity.</text>
</comment>
<evidence type="ECO:0000313" key="21">
    <source>
        <dbReference type="EMBL" id="CAB3248802.1"/>
    </source>
</evidence>
<evidence type="ECO:0000256" key="10">
    <source>
        <dbReference type="ARBA" id="ARBA00022801"/>
    </source>
</evidence>
<keyword evidence="8" id="KW-0479">Metal-binding</keyword>
<evidence type="ECO:0000256" key="11">
    <source>
        <dbReference type="ARBA" id="ARBA00022833"/>
    </source>
</evidence>
<dbReference type="PROSITE" id="PS52035">
    <property type="entry name" value="PEPTIDASE_M14"/>
    <property type="match status" value="1"/>
</dbReference>
<dbReference type="SUPFAM" id="SSF54897">
    <property type="entry name" value="Protease propeptides/inhibitors"/>
    <property type="match status" value="1"/>
</dbReference>
<feature type="active site" description="Proton donor/acceptor" evidence="18">
    <location>
        <position position="390"/>
    </location>
</feature>
<comment type="similarity">
    <text evidence="4 18">Belongs to the peptidase M14 family.</text>
</comment>
<evidence type="ECO:0000259" key="20">
    <source>
        <dbReference type="PROSITE" id="PS52035"/>
    </source>
</evidence>
<dbReference type="GO" id="GO:0005615">
    <property type="term" value="C:extracellular space"/>
    <property type="evidence" value="ECO:0007669"/>
    <property type="project" value="TreeGrafter"/>
</dbReference>
<keyword evidence="13" id="KW-0482">Metalloprotease</keyword>
<keyword evidence="15" id="KW-1015">Disulfide bond</keyword>
<evidence type="ECO:0000313" key="22">
    <source>
        <dbReference type="Proteomes" id="UP000494106"/>
    </source>
</evidence>
<organism evidence="21 22">
    <name type="scientific">Arctia plantaginis</name>
    <name type="common">Wood tiger moth</name>
    <name type="synonym">Phalaena plantaginis</name>
    <dbReference type="NCBI Taxonomy" id="874455"/>
    <lineage>
        <taxon>Eukaryota</taxon>
        <taxon>Metazoa</taxon>
        <taxon>Ecdysozoa</taxon>
        <taxon>Arthropoda</taxon>
        <taxon>Hexapoda</taxon>
        <taxon>Insecta</taxon>
        <taxon>Pterygota</taxon>
        <taxon>Neoptera</taxon>
        <taxon>Endopterygota</taxon>
        <taxon>Lepidoptera</taxon>
        <taxon>Glossata</taxon>
        <taxon>Ditrysia</taxon>
        <taxon>Noctuoidea</taxon>
        <taxon>Erebidae</taxon>
        <taxon>Arctiinae</taxon>
        <taxon>Arctia</taxon>
    </lineage>
</organism>
<dbReference type="GO" id="GO:0008270">
    <property type="term" value="F:zinc ion binding"/>
    <property type="evidence" value="ECO:0007669"/>
    <property type="project" value="InterPro"/>
</dbReference>
<evidence type="ECO:0000256" key="15">
    <source>
        <dbReference type="ARBA" id="ARBA00023157"/>
    </source>
</evidence>
<evidence type="ECO:0000256" key="1">
    <source>
        <dbReference type="ARBA" id="ARBA00001947"/>
    </source>
</evidence>
<dbReference type="PANTHER" id="PTHR11705">
    <property type="entry name" value="PROTEASE FAMILY M14 CARBOXYPEPTIDASE A,B"/>
    <property type="match status" value="1"/>
</dbReference>
<dbReference type="InterPro" id="IPR003146">
    <property type="entry name" value="M14A_act_pep"/>
</dbReference>
<comment type="caution">
    <text evidence="21">The sequence shown here is derived from an EMBL/GenBank/DDBJ whole genome shotgun (WGS) entry which is preliminary data.</text>
</comment>
<evidence type="ECO:0000256" key="7">
    <source>
        <dbReference type="ARBA" id="ARBA00022670"/>
    </source>
</evidence>
<evidence type="ECO:0000256" key="19">
    <source>
        <dbReference type="SAM" id="SignalP"/>
    </source>
</evidence>
<evidence type="ECO:0000256" key="9">
    <source>
        <dbReference type="ARBA" id="ARBA00022729"/>
    </source>
</evidence>
<dbReference type="Gene3D" id="3.40.630.10">
    <property type="entry name" value="Zn peptidases"/>
    <property type="match status" value="1"/>
</dbReference>
<reference evidence="21 22" key="1">
    <citation type="submission" date="2020-04" db="EMBL/GenBank/DDBJ databases">
        <authorList>
            <person name="Wallbank WR R."/>
            <person name="Pardo Diaz C."/>
            <person name="Kozak K."/>
            <person name="Martin S."/>
            <person name="Jiggins C."/>
            <person name="Moest M."/>
            <person name="Warren A I."/>
            <person name="Byers J.R.P. K."/>
            <person name="Montejo-Kovacevich G."/>
            <person name="Yen C E."/>
        </authorList>
    </citation>
    <scope>NUCLEOTIDE SEQUENCE [LARGE SCALE GENOMIC DNA]</scope>
</reference>
<feature type="domain" description="Peptidase M14" evidence="20">
    <location>
        <begin position="117"/>
        <end position="424"/>
    </location>
</feature>
<keyword evidence="5" id="KW-0964">Secreted</keyword>
<dbReference type="Pfam" id="PF00246">
    <property type="entry name" value="Peptidase_M14"/>
    <property type="match status" value="1"/>
</dbReference>
<protein>
    <recommendedName>
        <fullName evidence="17">Zinc carboxypeptidase A 1</fullName>
    </recommendedName>
</protein>
<evidence type="ECO:0000256" key="18">
    <source>
        <dbReference type="PROSITE-ProRule" id="PRU01379"/>
    </source>
</evidence>
<sequence>MGLKEIIFLSIIVSAIHAEYVSYDNYKVYKVVPKTDNDVQIIMDVEKQKEYMFWTDIISLDSDVNIMVAPEKQSEFEKYFKDVNISASVVIKNVQEKINSQLRRPATRNINNYAFDYYLTVEEIHAWLDRIAAEHPNVVTLVNIGNSNEGRLIKGVKIDFKKQTNPVIGMIEGGIHAREWISPATVTYIIDQFLTSTDPQVRYVAENIVWHIFPVVNPDGYSYTFTNNRMWRKNRSQASHTTCSASNDMSNGVDLNRNFGFLWMSIGATQNPCGETFAGPAEFSEPESRAIRSYVSRIQGEGRMIYYYAFHSYGQMALVPYSHVGGANVLEAPNYADMFEIAVRGMDKLESVHGTNYRVGTSLDILYAVSGSSFDWARGVANIPISLLFELRDTRDHGFLLPPEQIIPNSEEIVAGLVEMEKVTRELGYYQNSGQRVLGSIMIFVVSLVIAL</sequence>
<dbReference type="GO" id="GO:0004181">
    <property type="term" value="F:metallocarboxypeptidase activity"/>
    <property type="evidence" value="ECO:0007669"/>
    <property type="project" value="InterPro"/>
</dbReference>
<keyword evidence="10" id="KW-0378">Hydrolase</keyword>
<accession>A0A8S1AUA7</accession>
<evidence type="ECO:0000256" key="5">
    <source>
        <dbReference type="ARBA" id="ARBA00022525"/>
    </source>
</evidence>
<dbReference type="CDD" id="cd03860">
    <property type="entry name" value="M14_CP_A-B_like"/>
    <property type="match status" value="1"/>
</dbReference>
<keyword evidence="22" id="KW-1185">Reference proteome</keyword>
<dbReference type="Proteomes" id="UP000494106">
    <property type="component" value="Unassembled WGS sequence"/>
</dbReference>